<dbReference type="InterPro" id="IPR036291">
    <property type="entry name" value="NAD(P)-bd_dom_sf"/>
</dbReference>
<sequence>MSAGEGDTLVVSGAAGGVGSIAVQLAKNAGTEVIGLASGANHEWLRSHGVIPIVYGEGQADRIGEASGGEANAFIDTFGSGYVELALNLGVRPERIDTIIDFAAVENYGGAREVNRGVQRPVPPSPRGTPRRQALPCRGARGT</sequence>
<evidence type="ECO:0008006" key="3">
    <source>
        <dbReference type="Google" id="ProtNLM"/>
    </source>
</evidence>
<evidence type="ECO:0000313" key="2">
    <source>
        <dbReference type="EMBL" id="CAA9407732.1"/>
    </source>
</evidence>
<proteinExistence type="predicted"/>
<gene>
    <name evidence="2" type="ORF">AVDCRST_MAG01-01-1423</name>
</gene>
<feature type="region of interest" description="Disordered" evidence="1">
    <location>
        <begin position="115"/>
        <end position="143"/>
    </location>
</feature>
<organism evidence="2">
    <name type="scientific">uncultured Rubrobacteraceae bacterium</name>
    <dbReference type="NCBI Taxonomy" id="349277"/>
    <lineage>
        <taxon>Bacteria</taxon>
        <taxon>Bacillati</taxon>
        <taxon>Actinomycetota</taxon>
        <taxon>Rubrobacteria</taxon>
        <taxon>Rubrobacterales</taxon>
        <taxon>Rubrobacteraceae</taxon>
        <taxon>environmental samples</taxon>
    </lineage>
</organism>
<name>A0A6J4PED1_9ACTN</name>
<dbReference type="EMBL" id="CADCUW010000206">
    <property type="protein sequence ID" value="CAA9407732.1"/>
    <property type="molecule type" value="Genomic_DNA"/>
</dbReference>
<accession>A0A6J4PED1</accession>
<protein>
    <recommendedName>
        <fullName evidence="3">Enoyl reductase (ER) domain-containing protein</fullName>
    </recommendedName>
</protein>
<dbReference type="AlphaFoldDB" id="A0A6J4PED1"/>
<reference evidence="2" key="1">
    <citation type="submission" date="2020-02" db="EMBL/GenBank/DDBJ databases">
        <authorList>
            <person name="Meier V. D."/>
        </authorList>
    </citation>
    <scope>NUCLEOTIDE SEQUENCE</scope>
    <source>
        <strain evidence="2">AVDCRST_MAG01</strain>
    </source>
</reference>
<dbReference type="Gene3D" id="3.40.50.720">
    <property type="entry name" value="NAD(P)-binding Rossmann-like Domain"/>
    <property type="match status" value="1"/>
</dbReference>
<dbReference type="SUPFAM" id="SSF51735">
    <property type="entry name" value="NAD(P)-binding Rossmann-fold domains"/>
    <property type="match status" value="1"/>
</dbReference>
<evidence type="ECO:0000256" key="1">
    <source>
        <dbReference type="SAM" id="MobiDB-lite"/>
    </source>
</evidence>